<sequence length="78" mass="9302">MAPAQWKEVMRASALLLYKRLLDLLERRWELKRAQQAQMWALGRLPRLEWPAKSELVEFVEPQLRRCCDSMHTPGRPD</sequence>
<evidence type="ECO:0000313" key="1">
    <source>
        <dbReference type="EMBL" id="TNC32524.1"/>
    </source>
</evidence>
<organism evidence="1 2">
    <name type="scientific">Mumia zhuanghuii</name>
    <dbReference type="NCBI Taxonomy" id="2585211"/>
    <lineage>
        <taxon>Bacteria</taxon>
        <taxon>Bacillati</taxon>
        <taxon>Actinomycetota</taxon>
        <taxon>Actinomycetes</taxon>
        <taxon>Propionibacteriales</taxon>
        <taxon>Nocardioidaceae</taxon>
        <taxon>Mumia</taxon>
    </lineage>
</organism>
<dbReference type="AlphaFoldDB" id="A0A5C4MAJ3"/>
<dbReference type="RefSeq" id="WP_139107147.1">
    <property type="nucleotide sequence ID" value="NZ_VDFR01000190.1"/>
</dbReference>
<name>A0A5C4MAJ3_9ACTN</name>
<proteinExistence type="predicted"/>
<comment type="caution">
    <text evidence="1">The sequence shown here is derived from an EMBL/GenBank/DDBJ whole genome shotgun (WGS) entry which is preliminary data.</text>
</comment>
<evidence type="ECO:0000313" key="2">
    <source>
        <dbReference type="Proteomes" id="UP000306740"/>
    </source>
</evidence>
<accession>A0A5C4MAJ3</accession>
<dbReference type="EMBL" id="VDFR01000190">
    <property type="protein sequence ID" value="TNC32524.1"/>
    <property type="molecule type" value="Genomic_DNA"/>
</dbReference>
<dbReference type="Proteomes" id="UP000306740">
    <property type="component" value="Unassembled WGS sequence"/>
</dbReference>
<protein>
    <submittedName>
        <fullName evidence="1">Uncharacterized protein</fullName>
    </submittedName>
</protein>
<gene>
    <name evidence="1" type="ORF">FHE65_30360</name>
</gene>
<reference evidence="1 2" key="1">
    <citation type="submission" date="2019-05" db="EMBL/GenBank/DDBJ databases">
        <title>Mumia sp. nov., isolated from the intestinal contents of plateau pika (Ochotona curzoniae) in the Qinghai-Tibet plateau of China.</title>
        <authorList>
            <person name="Tian Z."/>
        </authorList>
    </citation>
    <scope>NUCLEOTIDE SEQUENCE [LARGE SCALE GENOMIC DNA]</scope>
    <source>
        <strain evidence="2">527</strain>
    </source>
</reference>